<organism evidence="6 7">
    <name type="scientific">Pigmentiphaga litoralis</name>
    <dbReference type="NCBI Taxonomy" id="516702"/>
    <lineage>
        <taxon>Bacteria</taxon>
        <taxon>Pseudomonadati</taxon>
        <taxon>Pseudomonadota</taxon>
        <taxon>Betaproteobacteria</taxon>
        <taxon>Burkholderiales</taxon>
        <taxon>Alcaligenaceae</taxon>
        <taxon>Pigmentiphaga</taxon>
    </lineage>
</organism>
<dbReference type="InterPro" id="IPR029016">
    <property type="entry name" value="GAF-like_dom_sf"/>
</dbReference>
<dbReference type="AlphaFoldDB" id="A0A7Y9IRX3"/>
<dbReference type="InterPro" id="IPR014757">
    <property type="entry name" value="Tscrpt_reg_IclR_C"/>
</dbReference>
<gene>
    <name evidence="6" type="ORF">FHW18_001212</name>
</gene>
<dbReference type="GO" id="GO:0045892">
    <property type="term" value="P:negative regulation of DNA-templated transcription"/>
    <property type="evidence" value="ECO:0007669"/>
    <property type="project" value="TreeGrafter"/>
</dbReference>
<keyword evidence="7" id="KW-1185">Reference proteome</keyword>
<proteinExistence type="predicted"/>
<evidence type="ECO:0000313" key="7">
    <source>
        <dbReference type="Proteomes" id="UP000542125"/>
    </source>
</evidence>
<evidence type="ECO:0000256" key="2">
    <source>
        <dbReference type="ARBA" id="ARBA00023125"/>
    </source>
</evidence>
<dbReference type="Pfam" id="PF08279">
    <property type="entry name" value="HTH_11"/>
    <property type="match status" value="1"/>
</dbReference>
<dbReference type="PANTHER" id="PTHR30136">
    <property type="entry name" value="HELIX-TURN-HELIX TRANSCRIPTIONAL REGULATOR, ICLR FAMILY"/>
    <property type="match status" value="1"/>
</dbReference>
<dbReference type="SUPFAM" id="SSF46785">
    <property type="entry name" value="Winged helix' DNA-binding domain"/>
    <property type="match status" value="1"/>
</dbReference>
<dbReference type="Gene3D" id="1.10.10.10">
    <property type="entry name" value="Winged helix-like DNA-binding domain superfamily/Winged helix DNA-binding domain"/>
    <property type="match status" value="1"/>
</dbReference>
<protein>
    <submittedName>
        <fullName evidence="6">DNA-binding IclR family transcriptional regulator</fullName>
    </submittedName>
</protein>
<evidence type="ECO:0000313" key="6">
    <source>
        <dbReference type="EMBL" id="NYE81941.1"/>
    </source>
</evidence>
<keyword evidence="2 6" id="KW-0238">DNA-binding</keyword>
<dbReference type="PANTHER" id="PTHR30136:SF24">
    <property type="entry name" value="HTH-TYPE TRANSCRIPTIONAL REPRESSOR ALLR"/>
    <property type="match status" value="1"/>
</dbReference>
<dbReference type="EMBL" id="JACBYR010000001">
    <property type="protein sequence ID" value="NYE81941.1"/>
    <property type="molecule type" value="Genomic_DNA"/>
</dbReference>
<accession>A0A7Y9IRX3</accession>
<dbReference type="RefSeq" id="WP_179584360.1">
    <property type="nucleotide sequence ID" value="NZ_JACBYR010000001.1"/>
</dbReference>
<dbReference type="PROSITE" id="PS51077">
    <property type="entry name" value="HTH_ICLR"/>
    <property type="match status" value="1"/>
</dbReference>
<keyword evidence="1" id="KW-0805">Transcription regulation</keyword>
<dbReference type="InterPro" id="IPR036390">
    <property type="entry name" value="WH_DNA-bd_sf"/>
</dbReference>
<reference evidence="6 7" key="1">
    <citation type="submission" date="2020-07" db="EMBL/GenBank/DDBJ databases">
        <title>Genomic Encyclopedia of Type Strains, Phase IV (KMG-V): Genome sequencing to study the core and pangenomes of soil and plant-associated prokaryotes.</title>
        <authorList>
            <person name="Whitman W."/>
        </authorList>
    </citation>
    <scope>NUCLEOTIDE SEQUENCE [LARGE SCALE GENOMIC DNA]</scope>
    <source>
        <strain evidence="6 7">SAS40</strain>
    </source>
</reference>
<evidence type="ECO:0000256" key="1">
    <source>
        <dbReference type="ARBA" id="ARBA00023015"/>
    </source>
</evidence>
<evidence type="ECO:0000259" key="5">
    <source>
        <dbReference type="PROSITE" id="PS51078"/>
    </source>
</evidence>
<dbReference type="SUPFAM" id="SSF55781">
    <property type="entry name" value="GAF domain-like"/>
    <property type="match status" value="1"/>
</dbReference>
<dbReference type="InterPro" id="IPR036388">
    <property type="entry name" value="WH-like_DNA-bd_sf"/>
</dbReference>
<sequence>MGGRSRLLRILASFDLSRPVLKPAELMDELGVSRASIYRDLADLEHAGLLERVADRGYALGSLIVELDRQIRLADPLLNASGTLLRKLADETGGTVLLCRVHGAKVLCIHQEATQAGQTPVSYERGRAMPLYRGATSKIILAHLQDSALAALWERDADEMEAAGLPPTYDGLRDAMQAIRNDGYYVTESELDRGLAGFAAPLMDGVRVLGSLSVVTPAQDLTDARRKSVLTRVVTAAATIESRIEEERLKARNKKGRQR</sequence>
<name>A0A7Y9IRX3_9BURK</name>
<evidence type="ECO:0000256" key="3">
    <source>
        <dbReference type="ARBA" id="ARBA00023163"/>
    </source>
</evidence>
<dbReference type="GO" id="GO:0003700">
    <property type="term" value="F:DNA-binding transcription factor activity"/>
    <property type="evidence" value="ECO:0007669"/>
    <property type="project" value="TreeGrafter"/>
</dbReference>
<comment type="caution">
    <text evidence="6">The sequence shown here is derived from an EMBL/GenBank/DDBJ whole genome shotgun (WGS) entry which is preliminary data.</text>
</comment>
<dbReference type="Pfam" id="PF01614">
    <property type="entry name" value="IclR_C"/>
    <property type="match status" value="1"/>
</dbReference>
<keyword evidence="3" id="KW-0804">Transcription</keyword>
<dbReference type="InterPro" id="IPR050707">
    <property type="entry name" value="HTH_MetabolicPath_Reg"/>
</dbReference>
<dbReference type="Proteomes" id="UP000542125">
    <property type="component" value="Unassembled WGS sequence"/>
</dbReference>
<dbReference type="GO" id="GO:0003677">
    <property type="term" value="F:DNA binding"/>
    <property type="evidence" value="ECO:0007669"/>
    <property type="project" value="UniProtKB-KW"/>
</dbReference>
<feature type="domain" description="IclR-ED" evidence="5">
    <location>
        <begin position="63"/>
        <end position="246"/>
    </location>
</feature>
<dbReference type="Gene3D" id="3.30.450.40">
    <property type="match status" value="1"/>
</dbReference>
<dbReference type="InterPro" id="IPR005471">
    <property type="entry name" value="Tscrpt_reg_IclR_N"/>
</dbReference>
<dbReference type="PROSITE" id="PS51078">
    <property type="entry name" value="ICLR_ED"/>
    <property type="match status" value="1"/>
</dbReference>
<feature type="domain" description="HTH iclR-type" evidence="4">
    <location>
        <begin position="1"/>
        <end position="62"/>
    </location>
</feature>
<dbReference type="InterPro" id="IPR013196">
    <property type="entry name" value="HTH_11"/>
</dbReference>
<evidence type="ECO:0000259" key="4">
    <source>
        <dbReference type="PROSITE" id="PS51077"/>
    </source>
</evidence>